<protein>
    <recommendedName>
        <fullName evidence="4">Prokineticin domain-containing protein</fullName>
    </recommendedName>
</protein>
<evidence type="ECO:0000256" key="1">
    <source>
        <dbReference type="SAM" id="SignalP"/>
    </source>
</evidence>
<evidence type="ECO:0008006" key="4">
    <source>
        <dbReference type="Google" id="ProtNLM"/>
    </source>
</evidence>
<dbReference type="Proteomes" id="UP000005408">
    <property type="component" value="Unassembled WGS sequence"/>
</dbReference>
<name>A0A8W8NSU1_MAGGI</name>
<keyword evidence="1" id="KW-0732">Signal</keyword>
<dbReference type="OrthoDB" id="6132230at2759"/>
<feature type="chain" id="PRO_5036473194" description="Prokineticin domain-containing protein" evidence="1">
    <location>
        <begin position="20"/>
        <end position="116"/>
    </location>
</feature>
<accession>A0A8W8NSU1</accession>
<dbReference type="EnsemblMetazoa" id="G791.9">
    <property type="protein sequence ID" value="G791.9:cds"/>
    <property type="gene ID" value="G791"/>
</dbReference>
<evidence type="ECO:0000313" key="3">
    <source>
        <dbReference type="Proteomes" id="UP000005408"/>
    </source>
</evidence>
<feature type="signal peptide" evidence="1">
    <location>
        <begin position="1"/>
        <end position="19"/>
    </location>
</feature>
<keyword evidence="3" id="KW-1185">Reference proteome</keyword>
<dbReference type="Gene3D" id="2.10.80.10">
    <property type="entry name" value="Lipase, subunit A"/>
    <property type="match status" value="1"/>
</dbReference>
<dbReference type="AlphaFoldDB" id="A0A8W8NSU1"/>
<sequence length="116" mass="12551">MSKTLVIFLCSIFIASAIATQCFTDAECGQDECCFRHEGPMIVSKRQDLLLTATHHGVCERYQVLGDHCSPFDKLNGHCSCGPALTCQFVPASTTMSPKRGLYMPGPGAYQCAPTS</sequence>
<evidence type="ECO:0000313" key="2">
    <source>
        <dbReference type="EnsemblMetazoa" id="G791.9:cds"/>
    </source>
</evidence>
<organism evidence="2 3">
    <name type="scientific">Magallana gigas</name>
    <name type="common">Pacific oyster</name>
    <name type="synonym">Crassostrea gigas</name>
    <dbReference type="NCBI Taxonomy" id="29159"/>
    <lineage>
        <taxon>Eukaryota</taxon>
        <taxon>Metazoa</taxon>
        <taxon>Spiralia</taxon>
        <taxon>Lophotrochozoa</taxon>
        <taxon>Mollusca</taxon>
        <taxon>Bivalvia</taxon>
        <taxon>Autobranchia</taxon>
        <taxon>Pteriomorphia</taxon>
        <taxon>Ostreida</taxon>
        <taxon>Ostreoidea</taxon>
        <taxon>Ostreidae</taxon>
        <taxon>Magallana</taxon>
    </lineage>
</organism>
<proteinExistence type="predicted"/>
<reference evidence="2" key="1">
    <citation type="submission" date="2022-08" db="UniProtKB">
        <authorList>
            <consortium name="EnsemblMetazoa"/>
        </authorList>
    </citation>
    <scope>IDENTIFICATION</scope>
    <source>
        <strain evidence="2">05x7-T-G4-1.051#20</strain>
    </source>
</reference>